<evidence type="ECO:0000313" key="2">
    <source>
        <dbReference type="EMBL" id="MDY7230062.1"/>
    </source>
</evidence>
<sequence length="159" mass="17664">MSTREARERLAEAQAALARALAQGTPVPPGFDAERVHEAARSLLAKRRRSVERTWPRLAAALGDSFRARFDAWARENPMALETSALADGGRFAQALLTVSPFPEDAREELLAFELRYRLTEQGLVARRGFTLRTSRLGASRVLAARLPGGRVLRLRLPF</sequence>
<name>A0ABU5HAC1_9BACT</name>
<dbReference type="Proteomes" id="UP001291309">
    <property type="component" value="Unassembled WGS sequence"/>
</dbReference>
<dbReference type="Pfam" id="PF26136">
    <property type="entry name" value="SCO6045_C"/>
    <property type="match status" value="1"/>
</dbReference>
<dbReference type="InterPro" id="IPR058711">
    <property type="entry name" value="SCO6045-like_C"/>
</dbReference>
<evidence type="ECO:0000259" key="1">
    <source>
        <dbReference type="Pfam" id="PF26136"/>
    </source>
</evidence>
<reference evidence="2 3" key="1">
    <citation type="submission" date="2023-12" db="EMBL/GenBank/DDBJ databases">
        <title>the genome sequence of Hyalangium sp. s54d21.</title>
        <authorList>
            <person name="Zhang X."/>
        </authorList>
    </citation>
    <scope>NUCLEOTIDE SEQUENCE [LARGE SCALE GENOMIC DNA]</scope>
    <source>
        <strain evidence="3">s54d21</strain>
    </source>
</reference>
<evidence type="ECO:0000313" key="3">
    <source>
        <dbReference type="Proteomes" id="UP001291309"/>
    </source>
</evidence>
<gene>
    <name evidence="2" type="ORF">SYV04_26950</name>
</gene>
<keyword evidence="3" id="KW-1185">Reference proteome</keyword>
<proteinExistence type="predicted"/>
<dbReference type="EMBL" id="JAXIVS010000010">
    <property type="protein sequence ID" value="MDY7230062.1"/>
    <property type="molecule type" value="Genomic_DNA"/>
</dbReference>
<accession>A0ABU5HAC1</accession>
<protein>
    <recommendedName>
        <fullName evidence="1">SCO6045-like C-terminal domain-containing protein</fullName>
    </recommendedName>
</protein>
<organism evidence="2 3">
    <name type="scientific">Hyalangium rubrum</name>
    <dbReference type="NCBI Taxonomy" id="3103134"/>
    <lineage>
        <taxon>Bacteria</taxon>
        <taxon>Pseudomonadati</taxon>
        <taxon>Myxococcota</taxon>
        <taxon>Myxococcia</taxon>
        <taxon>Myxococcales</taxon>
        <taxon>Cystobacterineae</taxon>
        <taxon>Archangiaceae</taxon>
        <taxon>Hyalangium</taxon>
    </lineage>
</organism>
<dbReference type="RefSeq" id="WP_321548786.1">
    <property type="nucleotide sequence ID" value="NZ_JAXIVS010000010.1"/>
</dbReference>
<feature type="domain" description="SCO6045-like C-terminal" evidence="1">
    <location>
        <begin position="11"/>
        <end position="97"/>
    </location>
</feature>
<comment type="caution">
    <text evidence="2">The sequence shown here is derived from an EMBL/GenBank/DDBJ whole genome shotgun (WGS) entry which is preliminary data.</text>
</comment>